<dbReference type="PANTHER" id="PTHR21052:SF0">
    <property type="entry name" value="ALPHA-KETOGLUTARATE-DEPENDENT DIOXYGENASE ALKB HOMOLOG 7, MITOCHONDRIAL"/>
    <property type="match status" value="1"/>
</dbReference>
<dbReference type="GO" id="GO:0006631">
    <property type="term" value="P:fatty acid metabolic process"/>
    <property type="evidence" value="ECO:0007669"/>
    <property type="project" value="TreeGrafter"/>
</dbReference>
<dbReference type="Gene3D" id="2.60.120.590">
    <property type="entry name" value="Alpha-ketoglutarate-dependent dioxygenase AlkB-like"/>
    <property type="match status" value="1"/>
</dbReference>
<dbReference type="GO" id="GO:0051213">
    <property type="term" value="F:dioxygenase activity"/>
    <property type="evidence" value="ECO:0007669"/>
    <property type="project" value="UniProtKB-KW"/>
</dbReference>
<sequence length="85" mass="9478">PEAQTDPALFRASSPAVEQRLRGLALVRGGFVTPEEAAELLRELEPVLGRQRYQFDHWDGAISGYRETERGRWGEAGRAVLSRVA</sequence>
<reference evidence="2 3" key="1">
    <citation type="submission" date="2020-02" db="EMBL/GenBank/DDBJ databases">
        <title>Bird 10,000 Genomes (B10K) Project - Family phase.</title>
        <authorList>
            <person name="Zhang G."/>
        </authorList>
    </citation>
    <scope>NUCLEOTIDE SEQUENCE [LARGE SCALE GENOMIC DNA]</scope>
    <source>
        <strain evidence="2">B10K-DU-013-51</strain>
        <tissue evidence="2">Mixed tissue sample</tissue>
    </source>
</reference>
<accession>A0A7L4NTF0</accession>
<evidence type="ECO:0000313" key="2">
    <source>
        <dbReference type="EMBL" id="NXY91564.1"/>
    </source>
</evidence>
<organism evidence="2 3">
    <name type="scientific">Ceyx cyanopectus</name>
    <name type="common">Indigo-banded kingfisher</name>
    <dbReference type="NCBI Taxonomy" id="390723"/>
    <lineage>
        <taxon>Eukaryota</taxon>
        <taxon>Metazoa</taxon>
        <taxon>Chordata</taxon>
        <taxon>Craniata</taxon>
        <taxon>Vertebrata</taxon>
        <taxon>Euteleostomi</taxon>
        <taxon>Archelosauria</taxon>
        <taxon>Archosauria</taxon>
        <taxon>Dinosauria</taxon>
        <taxon>Saurischia</taxon>
        <taxon>Theropoda</taxon>
        <taxon>Coelurosauria</taxon>
        <taxon>Aves</taxon>
        <taxon>Neognathae</taxon>
        <taxon>Neoaves</taxon>
        <taxon>Telluraves</taxon>
        <taxon>Coraciimorphae</taxon>
        <taxon>Coraciiformes</taxon>
        <taxon>Alcedinidae</taxon>
        <taxon>Ceyx</taxon>
    </lineage>
</organism>
<protein>
    <submittedName>
        <fullName evidence="2">ALKB7 dioxygenase</fullName>
    </submittedName>
</protein>
<evidence type="ECO:0000313" key="3">
    <source>
        <dbReference type="Proteomes" id="UP000586704"/>
    </source>
</evidence>
<name>A0A7L4NTF0_9AVES</name>
<dbReference type="AlphaFoldDB" id="A0A7L4NTF0"/>
<keyword evidence="2" id="KW-0560">Oxidoreductase</keyword>
<comment type="cofactor">
    <cofactor evidence="1">
        <name>Fe(2+)</name>
        <dbReference type="ChEBI" id="CHEBI:29033"/>
    </cofactor>
</comment>
<keyword evidence="3" id="KW-1185">Reference proteome</keyword>
<comment type="caution">
    <text evidence="2">The sequence shown here is derived from an EMBL/GenBank/DDBJ whole genome shotgun (WGS) entry which is preliminary data.</text>
</comment>
<dbReference type="GO" id="GO:0006974">
    <property type="term" value="P:DNA damage response"/>
    <property type="evidence" value="ECO:0007669"/>
    <property type="project" value="InterPro"/>
</dbReference>
<dbReference type="InterPro" id="IPR032870">
    <property type="entry name" value="ALKBH7-like"/>
</dbReference>
<dbReference type="Proteomes" id="UP000586704">
    <property type="component" value="Unassembled WGS sequence"/>
</dbReference>
<dbReference type="InterPro" id="IPR037151">
    <property type="entry name" value="AlkB-like_sf"/>
</dbReference>
<dbReference type="GO" id="GO:0005759">
    <property type="term" value="C:mitochondrial matrix"/>
    <property type="evidence" value="ECO:0007669"/>
    <property type="project" value="TreeGrafter"/>
</dbReference>
<dbReference type="OrthoDB" id="28127at2759"/>
<feature type="non-terminal residue" evidence="2">
    <location>
        <position position="1"/>
    </location>
</feature>
<evidence type="ECO:0000256" key="1">
    <source>
        <dbReference type="ARBA" id="ARBA00001954"/>
    </source>
</evidence>
<feature type="non-terminal residue" evidence="2">
    <location>
        <position position="85"/>
    </location>
</feature>
<dbReference type="EMBL" id="VYZU01094923">
    <property type="protein sequence ID" value="NXY91564.1"/>
    <property type="molecule type" value="Genomic_DNA"/>
</dbReference>
<proteinExistence type="predicted"/>
<gene>
    <name evidence="2" type="primary">Alkbh7</name>
    <name evidence="2" type="ORF">CEYCYA_R13218</name>
</gene>
<dbReference type="PANTHER" id="PTHR21052">
    <property type="entry name" value="SPERMATOGENESIS ASSOCIATED 11-RELATED"/>
    <property type="match status" value="1"/>
</dbReference>
<keyword evidence="2" id="KW-0223">Dioxygenase</keyword>